<dbReference type="EMBL" id="AP014936">
    <property type="protein sequence ID" value="BAU47645.1"/>
    <property type="molecule type" value="Genomic_DNA"/>
</dbReference>
<dbReference type="InterPro" id="IPR045175">
    <property type="entry name" value="M28_fam"/>
</dbReference>
<gene>
    <name evidence="2" type="ORF">SVA_1066</name>
</gene>
<dbReference type="PANTHER" id="PTHR12147">
    <property type="entry name" value="METALLOPEPTIDASE M28 FAMILY MEMBER"/>
    <property type="match status" value="1"/>
</dbReference>
<organism evidence="2 3">
    <name type="scientific">Sulfurifustis variabilis</name>
    <dbReference type="NCBI Taxonomy" id="1675686"/>
    <lineage>
        <taxon>Bacteria</taxon>
        <taxon>Pseudomonadati</taxon>
        <taxon>Pseudomonadota</taxon>
        <taxon>Gammaproteobacteria</taxon>
        <taxon>Acidiferrobacterales</taxon>
        <taxon>Acidiferrobacteraceae</taxon>
        <taxon>Sulfurifustis</taxon>
    </lineage>
</organism>
<keyword evidence="2" id="KW-0645">Protease</keyword>
<proteinExistence type="predicted"/>
<evidence type="ECO:0000259" key="1">
    <source>
        <dbReference type="Pfam" id="PF04389"/>
    </source>
</evidence>
<feature type="domain" description="Peptidase M28" evidence="1">
    <location>
        <begin position="69"/>
        <end position="278"/>
    </location>
</feature>
<keyword evidence="2" id="KW-0031">Aminopeptidase</keyword>
<sequence length="291" mass="32415">MDEKVAQRLRRHVRTLAGEIGERNVFRPDALRAAEAYVRAELAACGYALKAQTYGVRGVESANLEVGCPGSAVPHEILIVGAHYDSVEGSPGADDNASGVAVLLELSRRFRGTTNDRTVRFVAFTNEEPPFFMSADQGSRVYARAVRERNEAIPLMISLEMLGYYDTAPGSQRYPPLLRHFYPPHGDFIAFVSNLRSRAALERFTRAFRAESDFPAESAALPFWLPGVAWSDHFSFWMVGYPALMVTDTAFYRYAHYHTPHDTPEKLDYARMARVVDGLYGAIRRLAAGGS</sequence>
<dbReference type="GO" id="GO:0006508">
    <property type="term" value="P:proteolysis"/>
    <property type="evidence" value="ECO:0007669"/>
    <property type="project" value="InterPro"/>
</dbReference>
<dbReference type="PANTHER" id="PTHR12147:SF26">
    <property type="entry name" value="PEPTIDASE M28 DOMAIN-CONTAINING PROTEIN"/>
    <property type="match status" value="1"/>
</dbReference>
<dbReference type="Gene3D" id="3.40.630.10">
    <property type="entry name" value="Zn peptidases"/>
    <property type="match status" value="1"/>
</dbReference>
<evidence type="ECO:0000313" key="3">
    <source>
        <dbReference type="Proteomes" id="UP000218899"/>
    </source>
</evidence>
<accession>A0A1B4V2R2</accession>
<dbReference type="AlphaFoldDB" id="A0A1B4V2R2"/>
<keyword evidence="2" id="KW-0378">Hydrolase</keyword>
<reference evidence="2 3" key="1">
    <citation type="submission" date="2015-08" db="EMBL/GenBank/DDBJ databases">
        <title>Complete genome sequence of Sulfurifustis variabilis.</title>
        <authorList>
            <person name="Miura A."/>
            <person name="Kojima H."/>
            <person name="Fukui M."/>
        </authorList>
    </citation>
    <scope>NUCLEOTIDE SEQUENCE [LARGE SCALE GENOMIC DNA]</scope>
    <source>
        <strain evidence="3">skN76</strain>
    </source>
</reference>
<evidence type="ECO:0000313" key="2">
    <source>
        <dbReference type="EMBL" id="BAU47645.1"/>
    </source>
</evidence>
<dbReference type="InterPro" id="IPR007484">
    <property type="entry name" value="Peptidase_M28"/>
</dbReference>
<dbReference type="Pfam" id="PF04389">
    <property type="entry name" value="Peptidase_M28"/>
    <property type="match status" value="1"/>
</dbReference>
<dbReference type="RefSeq" id="WP_096459798.1">
    <property type="nucleotide sequence ID" value="NZ_AP014936.1"/>
</dbReference>
<dbReference type="OrthoDB" id="9778250at2"/>
<keyword evidence="3" id="KW-1185">Reference proteome</keyword>
<name>A0A1B4V2R2_9GAMM</name>
<dbReference type="SUPFAM" id="SSF53187">
    <property type="entry name" value="Zn-dependent exopeptidases"/>
    <property type="match status" value="1"/>
</dbReference>
<dbReference type="GO" id="GO:0004177">
    <property type="term" value="F:aminopeptidase activity"/>
    <property type="evidence" value="ECO:0007669"/>
    <property type="project" value="UniProtKB-KW"/>
</dbReference>
<dbReference type="Proteomes" id="UP000218899">
    <property type="component" value="Chromosome"/>
</dbReference>
<dbReference type="KEGG" id="sva:SVA_1066"/>
<dbReference type="GO" id="GO:0008235">
    <property type="term" value="F:metalloexopeptidase activity"/>
    <property type="evidence" value="ECO:0007669"/>
    <property type="project" value="InterPro"/>
</dbReference>
<protein>
    <submittedName>
        <fullName evidence="2">Aminopeptidase</fullName>
    </submittedName>
</protein>